<evidence type="ECO:0000256" key="1">
    <source>
        <dbReference type="SAM" id="MobiDB-lite"/>
    </source>
</evidence>
<organism evidence="2 3">
    <name type="scientific">Mycena chlorophos</name>
    <name type="common">Agaric fungus</name>
    <name type="synonym">Agaricus chlorophos</name>
    <dbReference type="NCBI Taxonomy" id="658473"/>
    <lineage>
        <taxon>Eukaryota</taxon>
        <taxon>Fungi</taxon>
        <taxon>Dikarya</taxon>
        <taxon>Basidiomycota</taxon>
        <taxon>Agaricomycotina</taxon>
        <taxon>Agaricomycetes</taxon>
        <taxon>Agaricomycetidae</taxon>
        <taxon>Agaricales</taxon>
        <taxon>Marasmiineae</taxon>
        <taxon>Mycenaceae</taxon>
        <taxon>Mycena</taxon>
    </lineage>
</organism>
<evidence type="ECO:0008006" key="4">
    <source>
        <dbReference type="Google" id="ProtNLM"/>
    </source>
</evidence>
<sequence length="254" mass="29292">MSHAQLPRNDALHHFDATMPLYSLEEAQGWRERRDQDPWQQQPHAYPLPTQPQHPYRTQGEIALEYFLYQQQQRQQQIPRETRYDVGIDAPTPDDETRPTKVRVVEPPLYRYVLFSAPSLFSRVLIEPQARYGRHLKTRVRNNRLMDANRALCDQLREVAAANAGAAARERAIIAEAVAREQVVVAERLSLQNHAMQLEANLNEAYAKLQAYQEPTCRPSALTLFRSAQAEQANDNHQLNISFHIHMNPLLNAT</sequence>
<proteinExistence type="predicted"/>
<dbReference type="EMBL" id="DF839503">
    <property type="protein sequence ID" value="GAT43936.1"/>
    <property type="molecule type" value="Genomic_DNA"/>
</dbReference>
<dbReference type="Proteomes" id="UP000815677">
    <property type="component" value="Unassembled WGS sequence"/>
</dbReference>
<name>A0ABQ0KYF2_MYCCL</name>
<protein>
    <recommendedName>
        <fullName evidence="4">BZIP domain-containing protein</fullName>
    </recommendedName>
</protein>
<reference evidence="2" key="1">
    <citation type="submission" date="2014-09" db="EMBL/GenBank/DDBJ databases">
        <title>Genome sequence of the luminous mushroom Mycena chlorophos for searching fungal bioluminescence genes.</title>
        <authorList>
            <person name="Tanaka Y."/>
            <person name="Kasuga D."/>
            <person name="Oba Y."/>
            <person name="Hase S."/>
            <person name="Sato K."/>
            <person name="Oba Y."/>
            <person name="Sakakibara Y."/>
        </authorList>
    </citation>
    <scope>NUCLEOTIDE SEQUENCE</scope>
</reference>
<gene>
    <name evidence="2" type="ORF">MCHLO_01595</name>
</gene>
<evidence type="ECO:0000313" key="3">
    <source>
        <dbReference type="Proteomes" id="UP000815677"/>
    </source>
</evidence>
<evidence type="ECO:0000313" key="2">
    <source>
        <dbReference type="EMBL" id="GAT43936.1"/>
    </source>
</evidence>
<keyword evidence="3" id="KW-1185">Reference proteome</keyword>
<feature type="region of interest" description="Disordered" evidence="1">
    <location>
        <begin position="30"/>
        <end position="55"/>
    </location>
</feature>
<accession>A0ABQ0KYF2</accession>